<dbReference type="SUPFAM" id="SSF56059">
    <property type="entry name" value="Glutathione synthetase ATP-binding domain-like"/>
    <property type="match status" value="1"/>
</dbReference>
<dbReference type="Gene3D" id="3.40.50.20">
    <property type="match status" value="1"/>
</dbReference>
<evidence type="ECO:0000313" key="8">
    <source>
        <dbReference type="Proteomes" id="UP001597347"/>
    </source>
</evidence>
<dbReference type="NCBIfam" id="NF002378">
    <property type="entry name" value="PRK01372.1"/>
    <property type="match status" value="1"/>
</dbReference>
<dbReference type="HAMAP" id="MF_00047">
    <property type="entry name" value="Dala_Dala_lig"/>
    <property type="match status" value="1"/>
</dbReference>
<comment type="caution">
    <text evidence="7">The sequence shown here is derived from an EMBL/GenBank/DDBJ whole genome shotgun (WGS) entry which is preliminary data.</text>
</comment>
<comment type="catalytic activity">
    <reaction evidence="4">
        <text>2 D-alanine + ATP = D-alanyl-D-alanine + ADP + phosphate + H(+)</text>
        <dbReference type="Rhea" id="RHEA:11224"/>
        <dbReference type="ChEBI" id="CHEBI:15378"/>
        <dbReference type="ChEBI" id="CHEBI:30616"/>
        <dbReference type="ChEBI" id="CHEBI:43474"/>
        <dbReference type="ChEBI" id="CHEBI:57416"/>
        <dbReference type="ChEBI" id="CHEBI:57822"/>
        <dbReference type="ChEBI" id="CHEBI:456216"/>
        <dbReference type="EC" id="6.3.2.4"/>
    </reaction>
</comment>
<evidence type="ECO:0000256" key="4">
    <source>
        <dbReference type="HAMAP-Rule" id="MF_00047"/>
    </source>
</evidence>
<accession>A0ABW4LEB9</accession>
<organism evidence="7 8">
    <name type="scientific">Amnibacterium endophyticum</name>
    <dbReference type="NCBI Taxonomy" id="2109337"/>
    <lineage>
        <taxon>Bacteria</taxon>
        <taxon>Bacillati</taxon>
        <taxon>Actinomycetota</taxon>
        <taxon>Actinomycetes</taxon>
        <taxon>Micrococcales</taxon>
        <taxon>Microbacteriaceae</taxon>
        <taxon>Amnibacterium</taxon>
    </lineage>
</organism>
<keyword evidence="4" id="KW-0963">Cytoplasm</keyword>
<evidence type="ECO:0000313" key="7">
    <source>
        <dbReference type="EMBL" id="MFD1720506.1"/>
    </source>
</evidence>
<dbReference type="Gene3D" id="3.30.1490.20">
    <property type="entry name" value="ATP-grasp fold, A domain"/>
    <property type="match status" value="1"/>
</dbReference>
<dbReference type="EC" id="6.3.2.4" evidence="4"/>
<dbReference type="RefSeq" id="WP_377931892.1">
    <property type="nucleotide sequence ID" value="NZ_JBHUEA010000003.1"/>
</dbReference>
<name>A0ABW4LEB9_9MICO</name>
<dbReference type="PROSITE" id="PS50975">
    <property type="entry name" value="ATP_GRASP"/>
    <property type="match status" value="1"/>
</dbReference>
<dbReference type="PANTHER" id="PTHR23132:SF23">
    <property type="entry name" value="D-ALANINE--D-ALANINE LIGASE B"/>
    <property type="match status" value="1"/>
</dbReference>
<keyword evidence="4" id="KW-0573">Peptidoglycan synthesis</keyword>
<comment type="similarity">
    <text evidence="1 4">Belongs to the D-alanine--D-alanine ligase family.</text>
</comment>
<evidence type="ECO:0000256" key="3">
    <source>
        <dbReference type="ARBA" id="ARBA00023316"/>
    </source>
</evidence>
<feature type="domain" description="ATP-grasp" evidence="6">
    <location>
        <begin position="103"/>
        <end position="310"/>
    </location>
</feature>
<evidence type="ECO:0000256" key="5">
    <source>
        <dbReference type="PROSITE-ProRule" id="PRU00409"/>
    </source>
</evidence>
<protein>
    <recommendedName>
        <fullName evidence="4">D-alanine--D-alanine ligase</fullName>
        <ecNumber evidence="4">6.3.2.4</ecNumber>
    </recommendedName>
    <alternativeName>
        <fullName evidence="4">D-Ala-D-Ala ligase</fullName>
    </alternativeName>
    <alternativeName>
        <fullName evidence="4">D-alanylalanine synthetase</fullName>
    </alternativeName>
</protein>
<keyword evidence="3 4" id="KW-0961">Cell wall biogenesis/degradation</keyword>
<dbReference type="Proteomes" id="UP001597347">
    <property type="component" value="Unassembled WGS sequence"/>
</dbReference>
<dbReference type="Pfam" id="PF07478">
    <property type="entry name" value="Dala_Dala_lig_C"/>
    <property type="match status" value="1"/>
</dbReference>
<comment type="pathway">
    <text evidence="4">Cell wall biogenesis; peptidoglycan biosynthesis.</text>
</comment>
<dbReference type="GO" id="GO:0008716">
    <property type="term" value="F:D-alanine-D-alanine ligase activity"/>
    <property type="evidence" value="ECO:0007669"/>
    <property type="project" value="UniProtKB-EC"/>
</dbReference>
<dbReference type="PANTHER" id="PTHR23132">
    <property type="entry name" value="D-ALANINE--D-ALANINE LIGASE"/>
    <property type="match status" value="1"/>
</dbReference>
<dbReference type="PIRSF" id="PIRSF039102">
    <property type="entry name" value="Ddl/VanB"/>
    <property type="match status" value="1"/>
</dbReference>
<keyword evidence="5" id="KW-0547">Nucleotide-binding</keyword>
<dbReference type="InterPro" id="IPR011095">
    <property type="entry name" value="Dala_Dala_lig_C"/>
</dbReference>
<dbReference type="InterPro" id="IPR011761">
    <property type="entry name" value="ATP-grasp"/>
</dbReference>
<dbReference type="SUPFAM" id="SSF52440">
    <property type="entry name" value="PreATP-grasp domain"/>
    <property type="match status" value="1"/>
</dbReference>
<sequence>MTSTTSVVVLSGGISHERDVSLRSGRRVADALSRLGWQVRTAEPDARLLPDLVADRPDVIWPALHGASGEDGSLRSLLDVAGFAYVGSRGDASRLAWDKPTAKRLIEAAGGSTPASVTLTREVFREIGARAAIDTILGSMRERLVVKPSKGGSAQGVTVVETADQLPRALMDAFTYADEALIEERVVGTEIAVGVLEGEGGAEPLPAVEIVPRSGFYGFEERYTAGATRFYTPARVADDQAAAAGELAVLAHRAMGLRHLSRADLIVDADGRPWFLEANVMPGLTETSLLPQALTSTGQDLSTAYAEITLRALSGA</sequence>
<dbReference type="EMBL" id="JBHUEA010000003">
    <property type="protein sequence ID" value="MFD1720506.1"/>
    <property type="molecule type" value="Genomic_DNA"/>
</dbReference>
<evidence type="ECO:0000256" key="2">
    <source>
        <dbReference type="ARBA" id="ARBA00022598"/>
    </source>
</evidence>
<keyword evidence="5" id="KW-0067">ATP-binding</keyword>
<comment type="function">
    <text evidence="4">Cell wall formation.</text>
</comment>
<keyword evidence="8" id="KW-1185">Reference proteome</keyword>
<comment type="subcellular location">
    <subcellularLocation>
        <location evidence="4">Cytoplasm</location>
    </subcellularLocation>
</comment>
<proteinExistence type="inferred from homology"/>
<gene>
    <name evidence="4" type="primary">ddl</name>
    <name evidence="7" type="ORF">ACFSBI_03010</name>
</gene>
<dbReference type="Gene3D" id="3.30.470.20">
    <property type="entry name" value="ATP-grasp fold, B domain"/>
    <property type="match status" value="1"/>
</dbReference>
<reference evidence="8" key="1">
    <citation type="journal article" date="2019" name="Int. J. Syst. Evol. Microbiol.">
        <title>The Global Catalogue of Microorganisms (GCM) 10K type strain sequencing project: providing services to taxonomists for standard genome sequencing and annotation.</title>
        <authorList>
            <consortium name="The Broad Institute Genomics Platform"/>
            <consortium name="The Broad Institute Genome Sequencing Center for Infectious Disease"/>
            <person name="Wu L."/>
            <person name="Ma J."/>
        </authorList>
    </citation>
    <scope>NUCLEOTIDE SEQUENCE [LARGE SCALE GENOMIC DNA]</scope>
    <source>
        <strain evidence="8">CGMCC 1.12471</strain>
    </source>
</reference>
<dbReference type="InterPro" id="IPR005905">
    <property type="entry name" value="D_ala_D_ala"/>
</dbReference>
<evidence type="ECO:0000259" key="6">
    <source>
        <dbReference type="PROSITE" id="PS50975"/>
    </source>
</evidence>
<keyword evidence="2 4" id="KW-0436">Ligase</keyword>
<dbReference type="InterPro" id="IPR016185">
    <property type="entry name" value="PreATP-grasp_dom_sf"/>
</dbReference>
<keyword evidence="4" id="KW-0133">Cell shape</keyword>
<dbReference type="InterPro" id="IPR013815">
    <property type="entry name" value="ATP_grasp_subdomain_1"/>
</dbReference>
<evidence type="ECO:0000256" key="1">
    <source>
        <dbReference type="ARBA" id="ARBA00010871"/>
    </source>
</evidence>